<dbReference type="InterPro" id="IPR006047">
    <property type="entry name" value="GH13_cat_dom"/>
</dbReference>
<dbReference type="GO" id="GO:0004574">
    <property type="term" value="F:oligo-1,6-glucosidase activity"/>
    <property type="evidence" value="ECO:0007669"/>
    <property type="project" value="TreeGrafter"/>
</dbReference>
<dbReference type="SMART" id="SM00642">
    <property type="entry name" value="Aamy"/>
    <property type="match status" value="1"/>
</dbReference>
<evidence type="ECO:0000259" key="5">
    <source>
        <dbReference type="SMART" id="SM00642"/>
    </source>
</evidence>
<dbReference type="OrthoDB" id="1740265at2759"/>
<dbReference type="AlphaFoldDB" id="A0A1G4IL24"/>
<dbReference type="PANTHER" id="PTHR10357">
    <property type="entry name" value="ALPHA-AMYLASE FAMILY MEMBER"/>
    <property type="match status" value="1"/>
</dbReference>
<keyword evidence="4" id="KW-0462">Maltose metabolism</keyword>
<dbReference type="SUPFAM" id="SSF51011">
    <property type="entry name" value="Glycosyl hydrolase domain"/>
    <property type="match status" value="1"/>
</dbReference>
<proteinExistence type="inferred from homology"/>
<dbReference type="GO" id="GO:0033934">
    <property type="term" value="F:glucan 1,4-alpha-maltotriohydrolase activity"/>
    <property type="evidence" value="ECO:0007669"/>
    <property type="project" value="TreeGrafter"/>
</dbReference>
<keyword evidence="2" id="KW-0378">Hydrolase</keyword>
<dbReference type="FunFam" id="3.90.400.10:FF:000004">
    <property type="entry name" value="Oligo-1,6-glucosidase"/>
    <property type="match status" value="1"/>
</dbReference>
<dbReference type="Gene3D" id="3.90.400.10">
    <property type="entry name" value="Oligo-1,6-glucosidase, Domain 2"/>
    <property type="match status" value="1"/>
</dbReference>
<dbReference type="FunFam" id="2.60.40.1180:FF:000007">
    <property type="entry name" value="Sucrose isomerase"/>
    <property type="match status" value="1"/>
</dbReference>
<dbReference type="FunFam" id="3.20.20.80:FF:000087">
    <property type="entry name" value="Oligo-1,6-glucosidase IMA1"/>
    <property type="match status" value="1"/>
</dbReference>
<keyword evidence="3" id="KW-0326">Glycosidase</keyword>
<dbReference type="Gene3D" id="3.20.20.80">
    <property type="entry name" value="Glycosidases"/>
    <property type="match status" value="2"/>
</dbReference>
<dbReference type="Proteomes" id="UP000191144">
    <property type="component" value="Chromosome A"/>
</dbReference>
<evidence type="ECO:0000256" key="4">
    <source>
        <dbReference type="ARBA" id="ARBA00026248"/>
    </source>
</evidence>
<accession>A0A1G4IL24</accession>
<dbReference type="GO" id="GO:0004556">
    <property type="term" value="F:alpha-amylase activity"/>
    <property type="evidence" value="ECO:0007669"/>
    <property type="project" value="TreeGrafter"/>
</dbReference>
<sequence length="590" mass="68051">MVSAPKHPETEPKWWKEATVYQIYPASFKDSNNDGWGDMKGIYSKLDYIKDLGVDAIWISPFYDSPQDDMGYDIANYEKVWPTYGTNEDCFKVIEKTHKLGMKFITDLVINHCSSEHEWFKESRSSKTNPKRDWFFWKPPKGYDKNGAPIPPNNWKSYFGGSAWTFDEKTQEFYLRLFASTQPDLNWESEACRQAIYESSVGFWLDHGVDGFRIDVGSLYSKVPGLPDAPITDKDSAWQSSDSLTLNGPRIHEFHQEMNKFIRGRVKDGREIMTVGEMQHAPNEVKKMYTSASRHEMGELFNFSHTDVGTSPLFRYNLVPAVLKDFKVALAELFLYINGTDCWSTVYLENHDQPRSITRFGDDSSKFRVISGKMLSVLLTALTGTLYIYQGQELGQINFKNWPVEKYEDVEIRSNYKAIKEEHGENSEQMKKFIEAIALISRDHARTPMQWSGEEPNAGFSGPDAKPWFFLNESFREGVNVETEERDPDSVLNFWKKALKFRKEYKDIAVYGYDFEFVDVDDSKLFNFTKKFGTKTMFATLNFSSDNVDFRIPNGGSYQLVFGNYDDGQADASSKALKPWEGRIYITESS</sequence>
<evidence type="ECO:0000313" key="7">
    <source>
        <dbReference type="Proteomes" id="UP000191144"/>
    </source>
</evidence>
<dbReference type="GO" id="GO:0000025">
    <property type="term" value="P:maltose catabolic process"/>
    <property type="evidence" value="ECO:0007669"/>
    <property type="project" value="TreeGrafter"/>
</dbReference>
<gene>
    <name evidence="6" type="ORF">LAME_0A00232G</name>
</gene>
<dbReference type="CDD" id="cd11333">
    <property type="entry name" value="AmyAc_SI_OligoGlu_DGase"/>
    <property type="match status" value="1"/>
</dbReference>
<dbReference type="InterPro" id="IPR045857">
    <property type="entry name" value="O16G_dom_2"/>
</dbReference>
<feature type="domain" description="Glycosyl hydrolase family 13 catalytic" evidence="5">
    <location>
        <begin position="22"/>
        <end position="446"/>
    </location>
</feature>
<protein>
    <submittedName>
        <fullName evidence="6">LAME_0A00232g1_1</fullName>
    </submittedName>
</protein>
<evidence type="ECO:0000256" key="2">
    <source>
        <dbReference type="ARBA" id="ARBA00022801"/>
    </source>
</evidence>
<name>A0A1G4IL24_9SACH</name>
<keyword evidence="7" id="KW-1185">Reference proteome</keyword>
<evidence type="ECO:0000256" key="1">
    <source>
        <dbReference type="ARBA" id="ARBA00008061"/>
    </source>
</evidence>
<organism evidence="6 7">
    <name type="scientific">Lachancea meyersii CBS 8951</name>
    <dbReference type="NCBI Taxonomy" id="1266667"/>
    <lineage>
        <taxon>Eukaryota</taxon>
        <taxon>Fungi</taxon>
        <taxon>Dikarya</taxon>
        <taxon>Ascomycota</taxon>
        <taxon>Saccharomycotina</taxon>
        <taxon>Saccharomycetes</taxon>
        <taxon>Saccharomycetales</taxon>
        <taxon>Saccharomycetaceae</taxon>
        <taxon>Lachancea</taxon>
    </lineage>
</organism>
<dbReference type="GO" id="GO:0005987">
    <property type="term" value="P:sucrose catabolic process"/>
    <property type="evidence" value="ECO:0007669"/>
    <property type="project" value="TreeGrafter"/>
</dbReference>
<evidence type="ECO:0000256" key="3">
    <source>
        <dbReference type="ARBA" id="ARBA00023295"/>
    </source>
</evidence>
<dbReference type="Gene3D" id="2.60.40.1180">
    <property type="entry name" value="Golgi alpha-mannosidase II"/>
    <property type="match status" value="1"/>
</dbReference>
<evidence type="ECO:0000313" key="6">
    <source>
        <dbReference type="EMBL" id="SCU77239.1"/>
    </source>
</evidence>
<dbReference type="InterPro" id="IPR013780">
    <property type="entry name" value="Glyco_hydro_b"/>
</dbReference>
<dbReference type="SUPFAM" id="SSF51445">
    <property type="entry name" value="(Trans)glycosidases"/>
    <property type="match status" value="1"/>
</dbReference>
<dbReference type="GO" id="GO:0004575">
    <property type="term" value="F:sucrose alpha-glucosidase activity"/>
    <property type="evidence" value="ECO:0007669"/>
    <property type="project" value="TreeGrafter"/>
</dbReference>
<dbReference type="InterPro" id="IPR017853">
    <property type="entry name" value="GH"/>
</dbReference>
<reference evidence="7" key="1">
    <citation type="submission" date="2016-03" db="EMBL/GenBank/DDBJ databases">
        <authorList>
            <person name="Devillers Hugo."/>
        </authorList>
    </citation>
    <scope>NUCLEOTIDE SEQUENCE [LARGE SCALE GENOMIC DNA]</scope>
</reference>
<dbReference type="EMBL" id="LT598483">
    <property type="protein sequence ID" value="SCU77239.1"/>
    <property type="molecule type" value="Genomic_DNA"/>
</dbReference>
<comment type="similarity">
    <text evidence="1">Belongs to the glycosyl hydrolase 13 family.</text>
</comment>
<dbReference type="PANTHER" id="PTHR10357:SF179">
    <property type="entry name" value="NEUTRAL AND BASIC AMINO ACID TRANSPORT PROTEIN RBAT"/>
    <property type="match status" value="1"/>
</dbReference>
<dbReference type="FunFam" id="3.20.20.80:FF:000064">
    <property type="entry name" value="Oligo-1,6-glucosidase"/>
    <property type="match status" value="1"/>
</dbReference>
<dbReference type="Pfam" id="PF00128">
    <property type="entry name" value="Alpha-amylase"/>
    <property type="match status" value="1"/>
</dbReference>